<dbReference type="Proteomes" id="UP000011721">
    <property type="component" value="Chromosome"/>
</dbReference>
<evidence type="ECO:0000256" key="9">
    <source>
        <dbReference type="ARBA" id="ARBA00022741"/>
    </source>
</evidence>
<sequence length="286" mass="31668">MKVVTSPEEIQILAQQYRSQGLLIGLVPTMGWFHEGHLSLMRRARQSVDRVIVSLFINPMQFGPGEDLDNYPYDLKRDCRLAEEVGVDIIFAPDKGSMYPEGFATTVSVSGLTSSLCGASRPGHFDGVTTVVAKLFNLTLPHLAVFGEKDFQQLAVIRRMVADLDFPIDIIGHPIVREKNGLAMSSRNTYLQKDEIPAALSLSLSITAVKNAIKNNSGQTITPADLKDIACQIVTEHPECEIDYIEIVDKTTLQVCTHLSEQSLLVMAVKINKRIRLIDNSLLMES</sequence>
<comment type="subunit">
    <text evidence="13">Homodimer.</text>
</comment>
<comment type="similarity">
    <text evidence="3 13">Belongs to the pantothenate synthetase family.</text>
</comment>
<keyword evidence="9 13" id="KW-0547">Nucleotide-binding</keyword>
<dbReference type="GO" id="GO:0005829">
    <property type="term" value="C:cytosol"/>
    <property type="evidence" value="ECO:0007669"/>
    <property type="project" value="TreeGrafter"/>
</dbReference>
<dbReference type="SUPFAM" id="SSF52374">
    <property type="entry name" value="Nucleotidylyl transferase"/>
    <property type="match status" value="1"/>
</dbReference>
<evidence type="ECO:0000256" key="13">
    <source>
        <dbReference type="HAMAP-Rule" id="MF_00158"/>
    </source>
</evidence>
<dbReference type="EC" id="6.3.2.1" evidence="4 13"/>
<feature type="binding site" evidence="13">
    <location>
        <begin position="147"/>
        <end position="150"/>
    </location>
    <ligand>
        <name>ATP</name>
        <dbReference type="ChEBI" id="CHEBI:30616"/>
    </ligand>
</feature>
<feature type="binding site" evidence="13">
    <location>
        <position position="153"/>
    </location>
    <ligand>
        <name>(R)-pantoate</name>
        <dbReference type="ChEBI" id="CHEBI:15980"/>
    </ligand>
</feature>
<comment type="miscellaneous">
    <text evidence="13">The reaction proceeds by a bi uni uni bi ping pong mechanism.</text>
</comment>
<dbReference type="PANTHER" id="PTHR21299:SF1">
    <property type="entry name" value="PANTOATE--BETA-ALANINE LIGASE"/>
    <property type="match status" value="1"/>
</dbReference>
<evidence type="ECO:0000256" key="6">
    <source>
        <dbReference type="ARBA" id="ARBA00022490"/>
    </source>
</evidence>
<comment type="subcellular location">
    <subcellularLocation>
        <location evidence="1 13">Cytoplasm</location>
    </subcellularLocation>
</comment>
<dbReference type="GO" id="GO:0004592">
    <property type="term" value="F:pantoate-beta-alanine ligase activity"/>
    <property type="evidence" value="ECO:0007669"/>
    <property type="project" value="UniProtKB-UniRule"/>
</dbReference>
<feature type="binding site" evidence="13">
    <location>
        <begin position="184"/>
        <end position="187"/>
    </location>
    <ligand>
        <name>ATP</name>
        <dbReference type="ChEBI" id="CHEBI:30616"/>
    </ligand>
</feature>
<evidence type="ECO:0000256" key="11">
    <source>
        <dbReference type="ARBA" id="ARBA00048258"/>
    </source>
</evidence>
<dbReference type="EMBL" id="CP003985">
    <property type="protein sequence ID" value="AGF79463.1"/>
    <property type="molecule type" value="Genomic_DNA"/>
</dbReference>
<dbReference type="NCBIfam" id="TIGR00125">
    <property type="entry name" value="cyt_tran_rel"/>
    <property type="match status" value="1"/>
</dbReference>
<dbReference type="InterPro" id="IPR042176">
    <property type="entry name" value="Pantoate_ligase_C"/>
</dbReference>
<evidence type="ECO:0000256" key="1">
    <source>
        <dbReference type="ARBA" id="ARBA00004496"/>
    </source>
</evidence>
<dbReference type="FunFam" id="3.40.50.620:FF:000114">
    <property type="entry name" value="Pantothenate synthetase"/>
    <property type="match status" value="1"/>
</dbReference>
<feature type="binding site" evidence="13">
    <location>
        <position position="61"/>
    </location>
    <ligand>
        <name>(R)-pantoate</name>
        <dbReference type="ChEBI" id="CHEBI:15980"/>
    </ligand>
</feature>
<dbReference type="RefSeq" id="WP_015405149.1">
    <property type="nucleotide sequence ID" value="NC_020304.1"/>
</dbReference>
<evidence type="ECO:0000256" key="10">
    <source>
        <dbReference type="ARBA" id="ARBA00022840"/>
    </source>
</evidence>
<dbReference type="Gene3D" id="3.40.50.620">
    <property type="entry name" value="HUPs"/>
    <property type="match status" value="1"/>
</dbReference>
<protein>
    <recommendedName>
        <fullName evidence="5 13">Pantothenate synthetase</fullName>
        <shortName evidence="13">PS</shortName>
        <ecNumber evidence="4 13">6.3.2.1</ecNumber>
    </recommendedName>
    <alternativeName>
        <fullName evidence="13">Pantoate--beta-alanine ligase</fullName>
    </alternativeName>
    <alternativeName>
        <fullName evidence="13">Pantoate-activating enzyme</fullName>
    </alternativeName>
</protein>
<dbReference type="NCBIfam" id="TIGR00018">
    <property type="entry name" value="panC"/>
    <property type="match status" value="1"/>
</dbReference>
<reference evidence="15" key="1">
    <citation type="journal article" date="2013" name="Stand. Genomic Sci.">
        <title>Complete genome sequence of Desulfocapsa sulfexigens, a marine deltaproteobacterium specialized in disproportionating inorganic sulfur compounds.</title>
        <authorList>
            <person name="Finster K.W."/>
            <person name="Kjeldsen K.U."/>
            <person name="Kube M."/>
            <person name="Reinhardt R."/>
            <person name="Mussmann M."/>
            <person name="Amann R."/>
            <person name="Schreiber L."/>
        </authorList>
    </citation>
    <scope>NUCLEOTIDE SEQUENCE [LARGE SCALE GENOMIC DNA]</scope>
    <source>
        <strain evidence="15">DSM 10523 / SB164P1</strain>
    </source>
</reference>
<evidence type="ECO:0000256" key="12">
    <source>
        <dbReference type="ARBA" id="ARBA00055042"/>
    </source>
</evidence>
<evidence type="ECO:0000256" key="5">
    <source>
        <dbReference type="ARBA" id="ARBA00014155"/>
    </source>
</evidence>
<evidence type="ECO:0000313" key="14">
    <source>
        <dbReference type="EMBL" id="AGF79463.1"/>
    </source>
</evidence>
<dbReference type="InterPro" id="IPR014729">
    <property type="entry name" value="Rossmann-like_a/b/a_fold"/>
</dbReference>
<organism evidence="14 15">
    <name type="scientific">Desulfocapsa sulfexigens (strain DSM 10523 / SB164P1)</name>
    <dbReference type="NCBI Taxonomy" id="1167006"/>
    <lineage>
        <taxon>Bacteria</taxon>
        <taxon>Pseudomonadati</taxon>
        <taxon>Thermodesulfobacteriota</taxon>
        <taxon>Desulfobulbia</taxon>
        <taxon>Desulfobulbales</taxon>
        <taxon>Desulfocapsaceae</taxon>
        <taxon>Desulfocapsa</taxon>
    </lineage>
</organism>
<dbReference type="GO" id="GO:0015940">
    <property type="term" value="P:pantothenate biosynthetic process"/>
    <property type="evidence" value="ECO:0007669"/>
    <property type="project" value="UniProtKB-UniRule"/>
</dbReference>
<evidence type="ECO:0000256" key="4">
    <source>
        <dbReference type="ARBA" id="ARBA00012219"/>
    </source>
</evidence>
<dbReference type="Pfam" id="PF02569">
    <property type="entry name" value="Pantoate_ligase"/>
    <property type="match status" value="1"/>
</dbReference>
<evidence type="ECO:0000313" key="15">
    <source>
        <dbReference type="Proteomes" id="UP000011721"/>
    </source>
</evidence>
<dbReference type="CDD" id="cd00560">
    <property type="entry name" value="PanC"/>
    <property type="match status" value="1"/>
</dbReference>
<evidence type="ECO:0000256" key="2">
    <source>
        <dbReference type="ARBA" id="ARBA00004990"/>
    </source>
</evidence>
<keyword evidence="6 13" id="KW-0963">Cytoplasm</keyword>
<dbReference type="Gene3D" id="3.30.1300.10">
    <property type="entry name" value="Pantoate-beta-alanine ligase, C-terminal domain"/>
    <property type="match status" value="1"/>
</dbReference>
<dbReference type="PATRIC" id="fig|1167006.5.peg.3170"/>
<keyword evidence="10 13" id="KW-0067">ATP-binding</keyword>
<keyword evidence="15" id="KW-1185">Reference proteome</keyword>
<evidence type="ECO:0000256" key="3">
    <source>
        <dbReference type="ARBA" id="ARBA00009256"/>
    </source>
</evidence>
<feature type="active site" description="Proton donor" evidence="13">
    <location>
        <position position="37"/>
    </location>
</feature>
<keyword evidence="7 13" id="KW-0436">Ligase</keyword>
<dbReference type="InterPro" id="IPR003721">
    <property type="entry name" value="Pantoate_ligase"/>
</dbReference>
<dbReference type="UniPathway" id="UPA00028">
    <property type="reaction ID" value="UER00005"/>
</dbReference>
<evidence type="ECO:0000256" key="7">
    <source>
        <dbReference type="ARBA" id="ARBA00022598"/>
    </source>
</evidence>
<gene>
    <name evidence="13" type="primary">panC</name>
    <name evidence="14" type="ordered locus">UWK_02933</name>
</gene>
<dbReference type="InterPro" id="IPR004821">
    <property type="entry name" value="Cyt_trans-like"/>
</dbReference>
<keyword evidence="8 13" id="KW-0566">Pantothenate biosynthesis</keyword>
<dbReference type="HAMAP" id="MF_00158">
    <property type="entry name" value="PanC"/>
    <property type="match status" value="1"/>
</dbReference>
<name>M1P7M8_DESSD</name>
<feature type="binding site" evidence="13">
    <location>
        <position position="61"/>
    </location>
    <ligand>
        <name>beta-alanine</name>
        <dbReference type="ChEBI" id="CHEBI:57966"/>
    </ligand>
</feature>
<comment type="function">
    <text evidence="12 13">Catalyzes the condensation of pantoate with beta-alanine in an ATP-dependent reaction via a pantoyl-adenylate intermediate.</text>
</comment>
<feature type="binding site" evidence="13">
    <location>
        <begin position="30"/>
        <end position="37"/>
    </location>
    <ligand>
        <name>ATP</name>
        <dbReference type="ChEBI" id="CHEBI:30616"/>
    </ligand>
</feature>
<dbReference type="OrthoDB" id="9773087at2"/>
<dbReference type="GO" id="GO:0005524">
    <property type="term" value="F:ATP binding"/>
    <property type="evidence" value="ECO:0007669"/>
    <property type="project" value="UniProtKB-KW"/>
</dbReference>
<evidence type="ECO:0000256" key="8">
    <source>
        <dbReference type="ARBA" id="ARBA00022655"/>
    </source>
</evidence>
<dbReference type="HOGENOM" id="CLU_047148_0_0_7"/>
<dbReference type="STRING" id="1167006.UWK_02933"/>
<dbReference type="KEGG" id="dsf:UWK_02933"/>
<feature type="binding site" evidence="13">
    <location>
        <position position="176"/>
    </location>
    <ligand>
        <name>ATP</name>
        <dbReference type="ChEBI" id="CHEBI:30616"/>
    </ligand>
</feature>
<proteinExistence type="inferred from homology"/>
<dbReference type="eggNOG" id="COG0414">
    <property type="taxonomic scope" value="Bacteria"/>
</dbReference>
<dbReference type="AlphaFoldDB" id="M1P7M8"/>
<dbReference type="PANTHER" id="PTHR21299">
    <property type="entry name" value="CYTIDYLATE KINASE/PANTOATE-BETA-ALANINE LIGASE"/>
    <property type="match status" value="1"/>
</dbReference>
<comment type="pathway">
    <text evidence="2 13">Cofactor biosynthesis; (R)-pantothenate biosynthesis; (R)-pantothenate from (R)-pantoate and beta-alanine: step 1/1.</text>
</comment>
<comment type="catalytic activity">
    <reaction evidence="11 13">
        <text>(R)-pantoate + beta-alanine + ATP = (R)-pantothenate + AMP + diphosphate + H(+)</text>
        <dbReference type="Rhea" id="RHEA:10912"/>
        <dbReference type="ChEBI" id="CHEBI:15378"/>
        <dbReference type="ChEBI" id="CHEBI:15980"/>
        <dbReference type="ChEBI" id="CHEBI:29032"/>
        <dbReference type="ChEBI" id="CHEBI:30616"/>
        <dbReference type="ChEBI" id="CHEBI:33019"/>
        <dbReference type="ChEBI" id="CHEBI:57966"/>
        <dbReference type="ChEBI" id="CHEBI:456215"/>
        <dbReference type="EC" id="6.3.2.1"/>
    </reaction>
</comment>
<accession>M1P7M8</accession>